<dbReference type="AlphaFoldDB" id="A0AAQ3QN83"/>
<name>A0AAQ3QN83_9LILI</name>
<dbReference type="EMBL" id="CP136897">
    <property type="protein sequence ID" value="WOL15703.1"/>
    <property type="molecule type" value="Genomic_DNA"/>
</dbReference>
<accession>A0AAQ3QN83</accession>
<sequence length="114" mass="12579">MDRRIRSLNAKASPSVSRIDERLHRFLRPGALARLRDSRISSARYPRSVAIHRLSLPPSPSPAAPSDASQIDGIPCFVSRAHGPRIMQRKKLAAAKCIFFAPSNMDLLDLVAAH</sequence>
<evidence type="ECO:0000313" key="2">
    <source>
        <dbReference type="Proteomes" id="UP001327560"/>
    </source>
</evidence>
<dbReference type="PANTHER" id="PTHR35495:SF1">
    <property type="entry name" value="OS06G0679600 PROTEIN"/>
    <property type="match status" value="1"/>
</dbReference>
<dbReference type="Proteomes" id="UP001327560">
    <property type="component" value="Chromosome 8"/>
</dbReference>
<gene>
    <name evidence="1" type="ORF">Cni_G24484</name>
</gene>
<evidence type="ECO:0000313" key="1">
    <source>
        <dbReference type="EMBL" id="WOL15703.1"/>
    </source>
</evidence>
<proteinExistence type="predicted"/>
<reference evidence="1 2" key="1">
    <citation type="submission" date="2023-10" db="EMBL/GenBank/DDBJ databases">
        <title>Chromosome-scale genome assembly provides insights into flower coloration mechanisms of Canna indica.</title>
        <authorList>
            <person name="Li C."/>
        </authorList>
    </citation>
    <scope>NUCLEOTIDE SEQUENCE [LARGE SCALE GENOMIC DNA]</scope>
    <source>
        <tissue evidence="1">Flower</tissue>
    </source>
</reference>
<dbReference type="PANTHER" id="PTHR35495">
    <property type="entry name" value="OS06G0679600 PROTEIN"/>
    <property type="match status" value="1"/>
</dbReference>
<organism evidence="1 2">
    <name type="scientific">Canna indica</name>
    <name type="common">Indian-shot</name>
    <dbReference type="NCBI Taxonomy" id="4628"/>
    <lineage>
        <taxon>Eukaryota</taxon>
        <taxon>Viridiplantae</taxon>
        <taxon>Streptophyta</taxon>
        <taxon>Embryophyta</taxon>
        <taxon>Tracheophyta</taxon>
        <taxon>Spermatophyta</taxon>
        <taxon>Magnoliopsida</taxon>
        <taxon>Liliopsida</taxon>
        <taxon>Zingiberales</taxon>
        <taxon>Cannaceae</taxon>
        <taxon>Canna</taxon>
    </lineage>
</organism>
<protein>
    <submittedName>
        <fullName evidence="1">Uncharacterized protein</fullName>
    </submittedName>
</protein>
<keyword evidence="2" id="KW-1185">Reference proteome</keyword>